<sequence>MTEKSSFSFTGHFNMSFNACTLDKLLQSFRALLPLNKRSVAPTLEDENEATTPPLFIDEETPICGDDVVAGGRLSGEASCERGRVLRQRWLGEKWSGREKWMRRWRRRNPQTTTTVGWQQRRNWWWQSAARRSCRENWGRR</sequence>
<protein>
    <submittedName>
        <fullName evidence="1">Uncharacterized protein</fullName>
    </submittedName>
</protein>
<evidence type="ECO:0000313" key="1">
    <source>
        <dbReference type="EMBL" id="QCD99325.1"/>
    </source>
</evidence>
<dbReference type="EMBL" id="CP039351">
    <property type="protein sequence ID" value="QCD99325.1"/>
    <property type="molecule type" value="Genomic_DNA"/>
</dbReference>
<accession>A0A4D6MD85</accession>
<name>A0A4D6MD85_VIGUN</name>
<dbReference type="Proteomes" id="UP000501690">
    <property type="component" value="Linkage Group LG7"/>
</dbReference>
<evidence type="ECO:0000313" key="2">
    <source>
        <dbReference type="Proteomes" id="UP000501690"/>
    </source>
</evidence>
<gene>
    <name evidence="1" type="ORF">DEO72_LG7g606</name>
</gene>
<organism evidence="1 2">
    <name type="scientific">Vigna unguiculata</name>
    <name type="common">Cowpea</name>
    <dbReference type="NCBI Taxonomy" id="3917"/>
    <lineage>
        <taxon>Eukaryota</taxon>
        <taxon>Viridiplantae</taxon>
        <taxon>Streptophyta</taxon>
        <taxon>Embryophyta</taxon>
        <taxon>Tracheophyta</taxon>
        <taxon>Spermatophyta</taxon>
        <taxon>Magnoliopsida</taxon>
        <taxon>eudicotyledons</taxon>
        <taxon>Gunneridae</taxon>
        <taxon>Pentapetalae</taxon>
        <taxon>rosids</taxon>
        <taxon>fabids</taxon>
        <taxon>Fabales</taxon>
        <taxon>Fabaceae</taxon>
        <taxon>Papilionoideae</taxon>
        <taxon>50 kb inversion clade</taxon>
        <taxon>NPAAA clade</taxon>
        <taxon>indigoferoid/millettioid clade</taxon>
        <taxon>Phaseoleae</taxon>
        <taxon>Vigna</taxon>
    </lineage>
</organism>
<reference evidence="1 2" key="1">
    <citation type="submission" date="2019-04" db="EMBL/GenBank/DDBJ databases">
        <title>An improved genome assembly and genetic linkage map for asparagus bean, Vigna unguiculata ssp. sesquipedialis.</title>
        <authorList>
            <person name="Xia Q."/>
            <person name="Zhang R."/>
            <person name="Dong Y."/>
        </authorList>
    </citation>
    <scope>NUCLEOTIDE SEQUENCE [LARGE SCALE GENOMIC DNA]</scope>
    <source>
        <tissue evidence="1">Leaf</tissue>
    </source>
</reference>
<proteinExistence type="predicted"/>
<keyword evidence="2" id="KW-1185">Reference proteome</keyword>
<dbReference type="AlphaFoldDB" id="A0A4D6MD85"/>